<comment type="caution">
    <text evidence="1">The sequence shown here is derived from an EMBL/GenBank/DDBJ whole genome shotgun (WGS) entry which is preliminary data.</text>
</comment>
<dbReference type="Gene3D" id="3.40.50.300">
    <property type="entry name" value="P-loop containing nucleotide triphosphate hydrolases"/>
    <property type="match status" value="1"/>
</dbReference>
<name>A0A0F9QKF5_9ZZZZ</name>
<sequence length="82" mass="9637">ATYNLLMEGFNYRPLNRLFLASPIKWKGNVVQALGRIQRPEEGKTDAIAYDYVDENIGMFVRQHESRLFRVYKKMGMEVKHS</sequence>
<reference evidence="1" key="1">
    <citation type="journal article" date="2015" name="Nature">
        <title>Complex archaea that bridge the gap between prokaryotes and eukaryotes.</title>
        <authorList>
            <person name="Spang A."/>
            <person name="Saw J.H."/>
            <person name="Jorgensen S.L."/>
            <person name="Zaremba-Niedzwiedzka K."/>
            <person name="Martijn J."/>
            <person name="Lind A.E."/>
            <person name="van Eijk R."/>
            <person name="Schleper C."/>
            <person name="Guy L."/>
            <person name="Ettema T.J."/>
        </authorList>
    </citation>
    <scope>NUCLEOTIDE SEQUENCE</scope>
</reference>
<evidence type="ECO:0008006" key="2">
    <source>
        <dbReference type="Google" id="ProtNLM"/>
    </source>
</evidence>
<dbReference type="EMBL" id="LAZR01001889">
    <property type="protein sequence ID" value="KKN37502.1"/>
    <property type="molecule type" value="Genomic_DNA"/>
</dbReference>
<gene>
    <name evidence="1" type="ORF">LCGC14_0762740</name>
</gene>
<feature type="non-terminal residue" evidence="1">
    <location>
        <position position="1"/>
    </location>
</feature>
<dbReference type="InterPro" id="IPR027417">
    <property type="entry name" value="P-loop_NTPase"/>
</dbReference>
<accession>A0A0F9QKF5</accession>
<evidence type="ECO:0000313" key="1">
    <source>
        <dbReference type="EMBL" id="KKN37502.1"/>
    </source>
</evidence>
<dbReference type="AlphaFoldDB" id="A0A0F9QKF5"/>
<organism evidence="1">
    <name type="scientific">marine sediment metagenome</name>
    <dbReference type="NCBI Taxonomy" id="412755"/>
    <lineage>
        <taxon>unclassified sequences</taxon>
        <taxon>metagenomes</taxon>
        <taxon>ecological metagenomes</taxon>
    </lineage>
</organism>
<dbReference type="CDD" id="cd18785">
    <property type="entry name" value="SF2_C"/>
    <property type="match status" value="1"/>
</dbReference>
<proteinExistence type="predicted"/>
<protein>
    <recommendedName>
        <fullName evidence="2">Helicase C-terminal domain-containing protein</fullName>
    </recommendedName>
</protein>